<accession>A0A0R2B9Z8</accession>
<organism evidence="2 3">
    <name type="scientific">Lacticaseibacillus brantae DSM 23927</name>
    <dbReference type="NCBI Taxonomy" id="1423727"/>
    <lineage>
        <taxon>Bacteria</taxon>
        <taxon>Bacillati</taxon>
        <taxon>Bacillota</taxon>
        <taxon>Bacilli</taxon>
        <taxon>Lactobacillales</taxon>
        <taxon>Lactobacillaceae</taxon>
        <taxon>Lacticaseibacillus</taxon>
    </lineage>
</organism>
<keyword evidence="1" id="KW-1133">Transmembrane helix</keyword>
<keyword evidence="1" id="KW-0472">Membrane</keyword>
<feature type="transmembrane region" description="Helical" evidence="1">
    <location>
        <begin position="91"/>
        <end position="110"/>
    </location>
</feature>
<keyword evidence="1" id="KW-0812">Transmembrane</keyword>
<dbReference type="EMBL" id="AYZQ01000001">
    <property type="protein sequence ID" value="KRM72998.1"/>
    <property type="molecule type" value="Genomic_DNA"/>
</dbReference>
<protein>
    <submittedName>
        <fullName evidence="2">Uncharacterized protein</fullName>
    </submittedName>
</protein>
<keyword evidence="3" id="KW-1185">Reference proteome</keyword>
<reference evidence="2 3" key="1">
    <citation type="journal article" date="2015" name="Genome Announc.">
        <title>Expanding the biotechnology potential of lactobacilli through comparative genomics of 213 strains and associated genera.</title>
        <authorList>
            <person name="Sun Z."/>
            <person name="Harris H.M."/>
            <person name="McCann A."/>
            <person name="Guo C."/>
            <person name="Argimon S."/>
            <person name="Zhang W."/>
            <person name="Yang X."/>
            <person name="Jeffery I.B."/>
            <person name="Cooney J.C."/>
            <person name="Kagawa T.F."/>
            <person name="Liu W."/>
            <person name="Song Y."/>
            <person name="Salvetti E."/>
            <person name="Wrobel A."/>
            <person name="Rasinkangas P."/>
            <person name="Parkhill J."/>
            <person name="Rea M.C."/>
            <person name="O'Sullivan O."/>
            <person name="Ritari J."/>
            <person name="Douillard F.P."/>
            <person name="Paul Ross R."/>
            <person name="Yang R."/>
            <person name="Briner A.E."/>
            <person name="Felis G.E."/>
            <person name="de Vos W.M."/>
            <person name="Barrangou R."/>
            <person name="Klaenhammer T.R."/>
            <person name="Caufield P.W."/>
            <person name="Cui Y."/>
            <person name="Zhang H."/>
            <person name="O'Toole P.W."/>
        </authorList>
    </citation>
    <scope>NUCLEOTIDE SEQUENCE [LARGE SCALE GENOMIC DNA]</scope>
    <source>
        <strain evidence="2 3">DSM 23927</strain>
    </source>
</reference>
<name>A0A0R2B9Z8_9LACO</name>
<evidence type="ECO:0000313" key="3">
    <source>
        <dbReference type="Proteomes" id="UP000051672"/>
    </source>
</evidence>
<feature type="transmembrane region" description="Helical" evidence="1">
    <location>
        <begin position="63"/>
        <end position="85"/>
    </location>
</feature>
<comment type="caution">
    <text evidence="2">The sequence shown here is derived from an EMBL/GenBank/DDBJ whole genome shotgun (WGS) entry which is preliminary data.</text>
</comment>
<gene>
    <name evidence="2" type="ORF">FC34_GL000716</name>
</gene>
<dbReference type="Proteomes" id="UP000051672">
    <property type="component" value="Unassembled WGS sequence"/>
</dbReference>
<proteinExistence type="predicted"/>
<sequence>MLLGLLNAMLGLVIMENPDYLDNRVAHYMTTNWLDDFSVGQAFLIVGVLAVAFAFTRLKWCRAVTLLAGGGVQAAFIFAFGFRYFDGSINMTWVYALFAFLLTCIVAGLGDKTIEGHQ</sequence>
<evidence type="ECO:0000313" key="2">
    <source>
        <dbReference type="EMBL" id="KRM72998.1"/>
    </source>
</evidence>
<dbReference type="AlphaFoldDB" id="A0A0R2B9Z8"/>
<evidence type="ECO:0000256" key="1">
    <source>
        <dbReference type="SAM" id="Phobius"/>
    </source>
</evidence>
<feature type="transmembrane region" description="Helical" evidence="1">
    <location>
        <begin position="39"/>
        <end position="56"/>
    </location>
</feature>
<dbReference type="PATRIC" id="fig|1423727.3.peg.720"/>
<dbReference type="STRING" id="1423727.FC34_GL000716"/>